<name>A0A0R2CQ59_9LACO</name>
<evidence type="ECO:0000256" key="3">
    <source>
        <dbReference type="ARBA" id="ARBA00023125"/>
    </source>
</evidence>
<dbReference type="InterPro" id="IPR050679">
    <property type="entry name" value="Bact_HTH_transcr_reg"/>
</dbReference>
<reference evidence="6 7" key="1">
    <citation type="journal article" date="2015" name="Genome Announc.">
        <title>Expanding the biotechnology potential of lactobacilli through comparative genomics of 213 strains and associated genera.</title>
        <authorList>
            <person name="Sun Z."/>
            <person name="Harris H.M."/>
            <person name="McCann A."/>
            <person name="Guo C."/>
            <person name="Argimon S."/>
            <person name="Zhang W."/>
            <person name="Yang X."/>
            <person name="Jeffery I.B."/>
            <person name="Cooney J.C."/>
            <person name="Kagawa T.F."/>
            <person name="Liu W."/>
            <person name="Song Y."/>
            <person name="Salvetti E."/>
            <person name="Wrobel A."/>
            <person name="Rasinkangas P."/>
            <person name="Parkhill J."/>
            <person name="Rea M.C."/>
            <person name="O'Sullivan O."/>
            <person name="Ritari J."/>
            <person name="Douillard F.P."/>
            <person name="Paul Ross R."/>
            <person name="Yang R."/>
            <person name="Briner A.E."/>
            <person name="Felis G.E."/>
            <person name="de Vos W.M."/>
            <person name="Barrangou R."/>
            <person name="Klaenhammer T.R."/>
            <person name="Caufield P.W."/>
            <person name="Cui Y."/>
            <person name="Zhang H."/>
            <person name="O'Toole P.W."/>
        </authorList>
    </citation>
    <scope>NUCLEOTIDE SEQUENCE [LARGE SCALE GENOMIC DNA]</scope>
    <source>
        <strain evidence="6 7">DSM 21116</strain>
    </source>
</reference>
<evidence type="ECO:0000313" key="6">
    <source>
        <dbReference type="EMBL" id="KRM91940.1"/>
    </source>
</evidence>
<dbReference type="PROSITE" id="PS50949">
    <property type="entry name" value="HTH_GNTR"/>
    <property type="match status" value="1"/>
</dbReference>
<dbReference type="Pfam" id="PF07702">
    <property type="entry name" value="UTRA"/>
    <property type="match status" value="1"/>
</dbReference>
<dbReference type="STRING" id="1423729.FC80_GL000120"/>
<dbReference type="InterPro" id="IPR028978">
    <property type="entry name" value="Chorismate_lyase_/UTRA_dom_sf"/>
</dbReference>
<dbReference type="SMART" id="SM00345">
    <property type="entry name" value="HTH_GNTR"/>
    <property type="match status" value="1"/>
</dbReference>
<dbReference type="SMART" id="SM00866">
    <property type="entry name" value="UTRA"/>
    <property type="match status" value="1"/>
</dbReference>
<dbReference type="AlphaFoldDB" id="A0A0R2CQ59"/>
<dbReference type="GO" id="GO:0045892">
    <property type="term" value="P:negative regulation of DNA-templated transcription"/>
    <property type="evidence" value="ECO:0007669"/>
    <property type="project" value="TreeGrafter"/>
</dbReference>
<evidence type="ECO:0000256" key="2">
    <source>
        <dbReference type="ARBA" id="ARBA00023015"/>
    </source>
</evidence>
<evidence type="ECO:0000259" key="5">
    <source>
        <dbReference type="PROSITE" id="PS50949"/>
    </source>
</evidence>
<keyword evidence="1" id="KW-0678">Repressor</keyword>
<dbReference type="Gene3D" id="1.10.10.10">
    <property type="entry name" value="Winged helix-like DNA-binding domain superfamily/Winged helix DNA-binding domain"/>
    <property type="match status" value="1"/>
</dbReference>
<dbReference type="FunFam" id="3.40.1410.10:FF:000008">
    <property type="entry name" value="Transcriptional regulator, GntR family"/>
    <property type="match status" value="1"/>
</dbReference>
<dbReference type="SUPFAM" id="SSF64288">
    <property type="entry name" value="Chorismate lyase-like"/>
    <property type="match status" value="1"/>
</dbReference>
<dbReference type="PRINTS" id="PR00035">
    <property type="entry name" value="HTHGNTR"/>
</dbReference>
<comment type="caution">
    <text evidence="6">The sequence shown here is derived from an EMBL/GenBank/DDBJ whole genome shotgun (WGS) entry which is preliminary data.</text>
</comment>
<dbReference type="InterPro" id="IPR011663">
    <property type="entry name" value="UTRA"/>
</dbReference>
<keyword evidence="7" id="KW-1185">Reference proteome</keyword>
<dbReference type="PANTHER" id="PTHR44846">
    <property type="entry name" value="MANNOSYL-D-GLYCERATE TRANSPORT/METABOLISM SYSTEM REPRESSOR MNGR-RELATED"/>
    <property type="match status" value="1"/>
</dbReference>
<protein>
    <submittedName>
        <fullName evidence="6">Transcriptional regulator</fullName>
    </submittedName>
</protein>
<organism evidence="6 7">
    <name type="scientific">Liquorilactobacillus cacaonum DSM 21116</name>
    <dbReference type="NCBI Taxonomy" id="1423729"/>
    <lineage>
        <taxon>Bacteria</taxon>
        <taxon>Bacillati</taxon>
        <taxon>Bacillota</taxon>
        <taxon>Bacilli</taxon>
        <taxon>Lactobacillales</taxon>
        <taxon>Lactobacillaceae</taxon>
        <taxon>Liquorilactobacillus</taxon>
    </lineage>
</organism>
<dbReference type="GO" id="GO:0003677">
    <property type="term" value="F:DNA binding"/>
    <property type="evidence" value="ECO:0007669"/>
    <property type="project" value="UniProtKB-KW"/>
</dbReference>
<proteinExistence type="predicted"/>
<dbReference type="Proteomes" id="UP000051131">
    <property type="component" value="Unassembled WGS sequence"/>
</dbReference>
<evidence type="ECO:0000313" key="7">
    <source>
        <dbReference type="Proteomes" id="UP000051131"/>
    </source>
</evidence>
<evidence type="ECO:0000256" key="4">
    <source>
        <dbReference type="ARBA" id="ARBA00023163"/>
    </source>
</evidence>
<accession>A0A0R2CQ59</accession>
<dbReference type="Gene3D" id="3.40.1410.10">
    <property type="entry name" value="Chorismate lyase-like"/>
    <property type="match status" value="1"/>
</dbReference>
<keyword evidence="4" id="KW-0804">Transcription</keyword>
<feature type="domain" description="HTH gntR-type" evidence="5">
    <location>
        <begin position="4"/>
        <end position="72"/>
    </location>
</feature>
<dbReference type="GO" id="GO:0003700">
    <property type="term" value="F:DNA-binding transcription factor activity"/>
    <property type="evidence" value="ECO:0007669"/>
    <property type="project" value="InterPro"/>
</dbReference>
<keyword evidence="2" id="KW-0805">Transcription regulation</keyword>
<dbReference type="SUPFAM" id="SSF46785">
    <property type="entry name" value="Winged helix' DNA-binding domain"/>
    <property type="match status" value="1"/>
</dbReference>
<dbReference type="PANTHER" id="PTHR44846:SF5">
    <property type="entry name" value="HTH-TYPE TRANSCRIPTIONAL REGULATOR GMUR"/>
    <property type="match status" value="1"/>
</dbReference>
<sequence>MMAKSKYLVIADEIKKRILEGVYPARELMPDQNSLAKEFQVSRMTVKKSLDRLASSGLIYKQSGLGTFVLGNIPIKAAGDTPANAFNGLTEQHGAEKIESKVISFEVKFPSVDIQKRLDVAKDSPVYEIIRLRIVEGDPLILEHTFMPVNLVPGLNEEILKSSIYEYLHHELKLKFGGAYRKIRACLPDEYDKKYLNASEHDPMLEFEEIVWLNNGKNIEYSTSRNRFDKRSYTVLDVNDF</sequence>
<keyword evidence="3" id="KW-0238">DNA-binding</keyword>
<dbReference type="InterPro" id="IPR036388">
    <property type="entry name" value="WH-like_DNA-bd_sf"/>
</dbReference>
<gene>
    <name evidence="6" type="ORF">FC80_GL000120</name>
</gene>
<dbReference type="InterPro" id="IPR000524">
    <property type="entry name" value="Tscrpt_reg_HTH_GntR"/>
</dbReference>
<dbReference type="CDD" id="cd07377">
    <property type="entry name" value="WHTH_GntR"/>
    <property type="match status" value="1"/>
</dbReference>
<dbReference type="PATRIC" id="fig|1423729.3.peg.122"/>
<dbReference type="InterPro" id="IPR036390">
    <property type="entry name" value="WH_DNA-bd_sf"/>
</dbReference>
<dbReference type="Pfam" id="PF00392">
    <property type="entry name" value="GntR"/>
    <property type="match status" value="1"/>
</dbReference>
<dbReference type="EMBL" id="AYZE01000008">
    <property type="protein sequence ID" value="KRM91940.1"/>
    <property type="molecule type" value="Genomic_DNA"/>
</dbReference>
<evidence type="ECO:0000256" key="1">
    <source>
        <dbReference type="ARBA" id="ARBA00022491"/>
    </source>
</evidence>